<evidence type="ECO:0000313" key="9">
    <source>
        <dbReference type="EMBL" id="SMF96748.1"/>
    </source>
</evidence>
<feature type="transmembrane region" description="Helical" evidence="8">
    <location>
        <begin position="280"/>
        <end position="299"/>
    </location>
</feature>
<keyword evidence="3" id="KW-0813">Transport</keyword>
<reference evidence="9 10" key="1">
    <citation type="submission" date="2016-12" db="EMBL/GenBank/DDBJ databases">
        <authorList>
            <person name="Song W.-J."/>
            <person name="Kurnit D.M."/>
        </authorList>
    </citation>
    <scope>NUCLEOTIDE SEQUENCE [LARGE SCALE GENOMIC DNA]</scope>
    <source>
        <strain evidence="9 10">175</strain>
    </source>
</reference>
<evidence type="ECO:0000256" key="5">
    <source>
        <dbReference type="ARBA" id="ARBA00022692"/>
    </source>
</evidence>
<feature type="transmembrane region" description="Helical" evidence="8">
    <location>
        <begin position="68"/>
        <end position="86"/>
    </location>
</feature>
<name>A0A1Y6D1E3_9GAMM</name>
<feature type="transmembrane region" description="Helical" evidence="8">
    <location>
        <begin position="247"/>
        <end position="274"/>
    </location>
</feature>
<feature type="transmembrane region" description="Helical" evidence="8">
    <location>
        <begin position="37"/>
        <end position="56"/>
    </location>
</feature>
<dbReference type="GO" id="GO:0005886">
    <property type="term" value="C:plasma membrane"/>
    <property type="evidence" value="ECO:0007669"/>
    <property type="project" value="UniProtKB-SubCell"/>
</dbReference>
<sequence>MITPAPTPGHGILIERALILLLIGALGYACVEIILPFLVPFIWALILAVSTWPYYLKVADWLGGRRGLAAVALTLGMLLLFVMPAFDAFDSVTHYLPYLSKTVAQLSALDPNQPPDWVAQLPLVGTKLDETLRTGKLNSFLSPEKVRPILTAGAGWLLQQGAGLALAALHIVLAVILAGLLYANGETASATAERVALRIGGPSGIQALRVAGLTVRGVSLGVIGTALLQAVLSGVGFALAGVPGAGILGLLCFLAATLQIGTGIIWIPTAIWLAHQDSEGWAAFTVAWGIFINVIDNFIKPYLIGKTSPLPFLLILVGVIGGLLAWGFVGIFLGTTLLAVAYTVFLAWLEPPGSGNAVSSR</sequence>
<feature type="transmembrane region" description="Helical" evidence="8">
    <location>
        <begin position="162"/>
        <end position="183"/>
    </location>
</feature>
<feature type="transmembrane region" description="Helical" evidence="8">
    <location>
        <begin position="12"/>
        <end position="31"/>
    </location>
</feature>
<dbReference type="Pfam" id="PF01594">
    <property type="entry name" value="AI-2E_transport"/>
    <property type="match status" value="1"/>
</dbReference>
<dbReference type="STRING" id="1760988.SAMN02949497_4154"/>
<dbReference type="PANTHER" id="PTHR21716">
    <property type="entry name" value="TRANSMEMBRANE PROTEIN"/>
    <property type="match status" value="1"/>
</dbReference>
<comment type="similarity">
    <text evidence="2">Belongs to the autoinducer-2 exporter (AI-2E) (TC 2.A.86) family.</text>
</comment>
<keyword evidence="10" id="KW-1185">Reference proteome</keyword>
<comment type="subcellular location">
    <subcellularLocation>
        <location evidence="1">Cell membrane</location>
        <topology evidence="1">Multi-pass membrane protein</topology>
    </subcellularLocation>
</comment>
<accession>A0A1Y6D1E3</accession>
<keyword evidence="7 8" id="KW-0472">Membrane</keyword>
<dbReference type="EMBL" id="FXAM01000001">
    <property type="protein sequence ID" value="SMF96748.1"/>
    <property type="molecule type" value="Genomic_DNA"/>
</dbReference>
<keyword evidence="6 8" id="KW-1133">Transmembrane helix</keyword>
<evidence type="ECO:0000256" key="2">
    <source>
        <dbReference type="ARBA" id="ARBA00009773"/>
    </source>
</evidence>
<evidence type="ECO:0000256" key="1">
    <source>
        <dbReference type="ARBA" id="ARBA00004651"/>
    </source>
</evidence>
<dbReference type="PANTHER" id="PTHR21716:SF67">
    <property type="entry name" value="TRANSPORT PROTEIN YDIK-RELATED"/>
    <property type="match status" value="1"/>
</dbReference>
<dbReference type="AlphaFoldDB" id="A0A1Y6D1E3"/>
<evidence type="ECO:0000256" key="3">
    <source>
        <dbReference type="ARBA" id="ARBA00022448"/>
    </source>
</evidence>
<dbReference type="OrthoDB" id="5298283at2"/>
<evidence type="ECO:0000256" key="7">
    <source>
        <dbReference type="ARBA" id="ARBA00023136"/>
    </source>
</evidence>
<keyword evidence="4" id="KW-1003">Cell membrane</keyword>
<evidence type="ECO:0000256" key="6">
    <source>
        <dbReference type="ARBA" id="ARBA00022989"/>
    </source>
</evidence>
<protein>
    <submittedName>
        <fullName evidence="9">Predicted PurR-regulated permease PerM</fullName>
    </submittedName>
</protein>
<evidence type="ECO:0000256" key="8">
    <source>
        <dbReference type="SAM" id="Phobius"/>
    </source>
</evidence>
<gene>
    <name evidence="9" type="ORF">SAMN02949497_4154</name>
</gene>
<feature type="transmembrane region" description="Helical" evidence="8">
    <location>
        <begin position="218"/>
        <end position="240"/>
    </location>
</feature>
<organism evidence="9 10">
    <name type="scientific">Methylomagnum ishizawai</name>
    <dbReference type="NCBI Taxonomy" id="1760988"/>
    <lineage>
        <taxon>Bacteria</taxon>
        <taxon>Pseudomonadati</taxon>
        <taxon>Pseudomonadota</taxon>
        <taxon>Gammaproteobacteria</taxon>
        <taxon>Methylococcales</taxon>
        <taxon>Methylococcaceae</taxon>
        <taxon>Methylomagnum</taxon>
    </lineage>
</organism>
<keyword evidence="5 8" id="KW-0812">Transmembrane</keyword>
<feature type="transmembrane region" description="Helical" evidence="8">
    <location>
        <begin position="311"/>
        <end position="344"/>
    </location>
</feature>
<proteinExistence type="inferred from homology"/>
<evidence type="ECO:0000313" key="10">
    <source>
        <dbReference type="Proteomes" id="UP000192923"/>
    </source>
</evidence>
<dbReference type="Proteomes" id="UP000192923">
    <property type="component" value="Unassembled WGS sequence"/>
</dbReference>
<evidence type="ECO:0000256" key="4">
    <source>
        <dbReference type="ARBA" id="ARBA00022475"/>
    </source>
</evidence>
<dbReference type="RefSeq" id="WP_085215606.1">
    <property type="nucleotide sequence ID" value="NZ_FXAM01000001.1"/>
</dbReference>
<dbReference type="InterPro" id="IPR002549">
    <property type="entry name" value="AI-2E-like"/>
</dbReference>